<keyword evidence="1" id="KW-0285">Flavoprotein</keyword>
<dbReference type="InterPro" id="IPR051312">
    <property type="entry name" value="Diverse_Substr_Oxidored"/>
</dbReference>
<dbReference type="Gene3D" id="3.30.390.50">
    <property type="entry name" value="CO dehydrogenase flavoprotein, C-terminal domain"/>
    <property type="match status" value="1"/>
</dbReference>
<dbReference type="GO" id="GO:0016491">
    <property type="term" value="F:oxidoreductase activity"/>
    <property type="evidence" value="ECO:0007669"/>
    <property type="project" value="UniProtKB-KW"/>
</dbReference>
<dbReference type="InterPro" id="IPR036683">
    <property type="entry name" value="CO_DH_flav_C_dom_sf"/>
</dbReference>
<keyword evidence="3" id="KW-0560">Oxidoreductase</keyword>
<dbReference type="PANTHER" id="PTHR42659">
    <property type="entry name" value="XANTHINE DEHYDROGENASE SUBUNIT C-RELATED"/>
    <property type="match status" value="1"/>
</dbReference>
<keyword evidence="2" id="KW-0274">FAD</keyword>
<gene>
    <name evidence="5" type="ordered locus">CTC_02475</name>
</gene>
<evidence type="ECO:0000313" key="5">
    <source>
        <dbReference type="EMBL" id="AAO36940.1"/>
    </source>
</evidence>
<accession>Q891A5</accession>
<dbReference type="KEGG" id="ctc:CTC_02475"/>
<evidence type="ECO:0000259" key="4">
    <source>
        <dbReference type="PROSITE" id="PS51387"/>
    </source>
</evidence>
<dbReference type="EMBL" id="AE015927">
    <property type="protein sequence ID" value="AAO36940.1"/>
    <property type="molecule type" value="Genomic_DNA"/>
</dbReference>
<keyword evidence="6" id="KW-1185">Reference proteome</keyword>
<dbReference type="PANTHER" id="PTHR42659:SF2">
    <property type="entry name" value="XANTHINE DEHYDROGENASE SUBUNIT C-RELATED"/>
    <property type="match status" value="1"/>
</dbReference>
<dbReference type="Pfam" id="PF00941">
    <property type="entry name" value="FAD_binding_5"/>
    <property type="match status" value="1"/>
</dbReference>
<dbReference type="SUPFAM" id="SSF56176">
    <property type="entry name" value="FAD-binding/transporter-associated domain-like"/>
    <property type="match status" value="1"/>
</dbReference>
<evidence type="ECO:0000256" key="2">
    <source>
        <dbReference type="ARBA" id="ARBA00022827"/>
    </source>
</evidence>
<dbReference type="SUPFAM" id="SSF55447">
    <property type="entry name" value="CO dehydrogenase flavoprotein C-terminal domain-like"/>
    <property type="match status" value="1"/>
</dbReference>
<dbReference type="Gene3D" id="3.30.465.10">
    <property type="match status" value="1"/>
</dbReference>
<dbReference type="InterPro" id="IPR016169">
    <property type="entry name" value="FAD-bd_PCMH_sub2"/>
</dbReference>
<organism evidence="5 6">
    <name type="scientific">Clostridium tetani (strain Massachusetts / E88)</name>
    <dbReference type="NCBI Taxonomy" id="212717"/>
    <lineage>
        <taxon>Bacteria</taxon>
        <taxon>Bacillati</taxon>
        <taxon>Bacillota</taxon>
        <taxon>Clostridia</taxon>
        <taxon>Eubacteriales</taxon>
        <taxon>Clostridiaceae</taxon>
        <taxon>Clostridium</taxon>
    </lineage>
</organism>
<dbReference type="STRING" id="212717.CTC_02475"/>
<dbReference type="HOGENOM" id="CLU_058050_5_0_9"/>
<proteinExistence type="predicted"/>
<dbReference type="InterPro" id="IPR002346">
    <property type="entry name" value="Mopterin_DH_FAD-bd"/>
</dbReference>
<dbReference type="AlphaFoldDB" id="Q891A5"/>
<evidence type="ECO:0000256" key="1">
    <source>
        <dbReference type="ARBA" id="ARBA00022630"/>
    </source>
</evidence>
<dbReference type="PROSITE" id="PS51387">
    <property type="entry name" value="FAD_PCMH"/>
    <property type="match status" value="1"/>
</dbReference>
<evidence type="ECO:0000256" key="3">
    <source>
        <dbReference type="ARBA" id="ARBA00023002"/>
    </source>
</evidence>
<dbReference type="InterPro" id="IPR016167">
    <property type="entry name" value="FAD-bd_PCMH_sub1"/>
</dbReference>
<protein>
    <submittedName>
        <fullName evidence="5">Putative carbon-monoxide dehydrogenase, middle subunit</fullName>
    </submittedName>
</protein>
<dbReference type="Proteomes" id="UP000001412">
    <property type="component" value="Chromosome"/>
</dbReference>
<dbReference type="GO" id="GO:0071949">
    <property type="term" value="F:FAD binding"/>
    <property type="evidence" value="ECO:0007669"/>
    <property type="project" value="InterPro"/>
</dbReference>
<evidence type="ECO:0000313" key="6">
    <source>
        <dbReference type="Proteomes" id="UP000001412"/>
    </source>
</evidence>
<feature type="domain" description="FAD-binding PCMH-type" evidence="4">
    <location>
        <begin position="20"/>
        <end position="193"/>
    </location>
</feature>
<reference evidence="5 6" key="1">
    <citation type="journal article" date="2003" name="Proc. Natl. Acad. Sci. U.S.A.">
        <title>The genome sequence of Clostridium tetani, the causative agent of tetanus disease.</title>
        <authorList>
            <person name="Brueggemann H."/>
            <person name="Baumer S."/>
            <person name="Fricke W.F."/>
            <person name="Wiezer A."/>
            <person name="Liesegang H."/>
            <person name="Decker I."/>
            <person name="Herzberg C."/>
            <person name="Martinez-Arias R."/>
            <person name="Merkl R."/>
            <person name="Henne A."/>
            <person name="Gottschalk G."/>
        </authorList>
    </citation>
    <scope>NUCLEOTIDE SEQUENCE [LARGE SCALE GENOMIC DNA]</scope>
    <source>
        <strain evidence="6">Massachusetts / E88</strain>
    </source>
</reference>
<dbReference type="InterPro" id="IPR016166">
    <property type="entry name" value="FAD-bd_PCMH"/>
</dbReference>
<name>Q891A5_CLOTE</name>
<sequence length="301" mass="34208">MTNYQFLLNQYGKLRQEGNMIPFDFEYYKPETIEEAVSLFDKLNFEGKEPIYYGGGTEFISMARVHNVYTEAVIDIKGISECNIYELIEDELIIGSAVTLTNIAELNLFPLLSLTVQRIADHTIQDKITLGGNLAGTIIYREAVLPLMISDSEIVISGINGQRRIPIEKIFNKGIQLNKGEMIVQVIIKNKFLNLPHLHVKRTKNEKIDYPLITIAALKNNNRINIAFSGVCDYPFRSAVIEQILNDNALPEYKKMNEIIKNIPGKVLNDISGSSAYRKFMLHTMLCEVLREFREGGKLNV</sequence>
<dbReference type="InterPro" id="IPR036318">
    <property type="entry name" value="FAD-bd_PCMH-like_sf"/>
</dbReference>
<dbReference type="Gene3D" id="3.30.43.10">
    <property type="entry name" value="Uridine Diphospho-n-acetylenolpyruvylglucosamine Reductase, domain 2"/>
    <property type="match status" value="1"/>
</dbReference>